<feature type="domain" description="Post-SET" evidence="13">
    <location>
        <begin position="1300"/>
        <end position="1316"/>
    </location>
</feature>
<feature type="compositionally biased region" description="Polar residues" evidence="9">
    <location>
        <begin position="571"/>
        <end position="584"/>
    </location>
</feature>
<dbReference type="InterPro" id="IPR007728">
    <property type="entry name" value="Pre-SET_dom"/>
</dbReference>
<dbReference type="SMART" id="SM00298">
    <property type="entry name" value="CHROMO"/>
    <property type="match status" value="1"/>
</dbReference>
<keyword evidence="5" id="KW-0949">S-adenosyl-L-methionine</keyword>
<evidence type="ECO:0000259" key="13">
    <source>
        <dbReference type="PROSITE" id="PS50868"/>
    </source>
</evidence>
<dbReference type="InterPro" id="IPR023780">
    <property type="entry name" value="Chromo_domain"/>
</dbReference>
<dbReference type="GO" id="GO:0032259">
    <property type="term" value="P:methylation"/>
    <property type="evidence" value="ECO:0007669"/>
    <property type="project" value="UniProtKB-KW"/>
</dbReference>
<dbReference type="InterPro" id="IPR000953">
    <property type="entry name" value="Chromo/chromo_shadow_dom"/>
</dbReference>
<evidence type="ECO:0000256" key="6">
    <source>
        <dbReference type="ARBA" id="ARBA00022723"/>
    </source>
</evidence>
<comment type="subcellular location">
    <subcellularLocation>
        <location evidence="1">Chromosome</location>
        <location evidence="1">Centromere</location>
    </subcellularLocation>
</comment>
<evidence type="ECO:0000256" key="2">
    <source>
        <dbReference type="ARBA" id="ARBA00022454"/>
    </source>
</evidence>
<dbReference type="Pfam" id="PF00856">
    <property type="entry name" value="SET"/>
    <property type="match status" value="1"/>
</dbReference>
<evidence type="ECO:0000259" key="12">
    <source>
        <dbReference type="PROSITE" id="PS50867"/>
    </source>
</evidence>
<dbReference type="InterPro" id="IPR001214">
    <property type="entry name" value="SET_dom"/>
</dbReference>
<dbReference type="CDD" id="cd00024">
    <property type="entry name" value="CD_CSD"/>
    <property type="match status" value="1"/>
</dbReference>
<dbReference type="PROSITE" id="PS50868">
    <property type="entry name" value="POST_SET"/>
    <property type="match status" value="1"/>
</dbReference>
<keyword evidence="3" id="KW-0489">Methyltransferase</keyword>
<dbReference type="Pfam" id="PF00385">
    <property type="entry name" value="Chromo"/>
    <property type="match status" value="1"/>
</dbReference>
<evidence type="ECO:0000313" key="14">
    <source>
        <dbReference type="Proteomes" id="UP000887574"/>
    </source>
</evidence>
<dbReference type="PROSITE" id="PS50280">
    <property type="entry name" value="SET"/>
    <property type="match status" value="1"/>
</dbReference>
<protein>
    <submittedName>
        <fullName evidence="15">Histone-lysine N-methyltransferase</fullName>
    </submittedName>
</protein>
<sequence>MQMPVEEEVDEAEDRDESSVLDLTIDEDVKKDTEQLETYGEVEYTDRQKVCISLAVSPIQLFSTPISKKPAHQTRFTINNNVWVGRNPRDPKWHGCRLLPVKFPKRGRILVAMNRSMKRTPAKDVSEGLPAITPVLKSSASQQCTSTPRMTTALNSSIQWKKIEKPARMSEREDNTYSMSCLKCVHVNKKRIFQGQQELPIPNIKVVDQKWCEDPANPTIPHICLAEISSASSSVDQPTCSGAEARINGPSIPSSSGLCHPNDASSSNALPKIDFGPVYWSPSFIKQDCLIVLFKSRVHENTIYKFYIPTQYRGQSLIYARCSYCEAENIRKRASNKASLPIGKVAIQGDRWIGDPEYPPHPHFCHQRARQSPTEVFEEVDAARLAGQYSNGEGVGVKPELMDYEHNIGVPTFGTVNWRQSAQHSTAMAIVKCEKSKLVYEFLVMHRNYQQSDIIVRCYYCVAANQNRQRKGQDLLTVPYLAIHNNQWMQDPLNPSTPHICTPREPLVVQQSRTSRFRRARKLAKSSAVTRTAIGGAIVQNQAPIASAATIAGPNCCSRSGPPPLLRDHMNQPSGSASPTNLSTPEPKRRRISPAPNDPSTPSAVKKGDFGQVDWLQTKAETQRAIAQHSGQQLSFCITKTTYTVGEQGGASFAVGTCTAECLECKLVNQQRIKANLPLLPVPQLQIVNSRWLGQHPFYPHIPHFCALSLGTTSVEEEEAVEEEIEVVKEDISTAQPININTPESMARPASRKSALRIASAKTRRSSRGDKENSGSVAKDREPRNAAKHAMNALHTLSLSNKRSKKPRSILQDKQNVDDTPIRSYKLVLQNSVIEIEDEEMETFETNNLSIRNGNEDRLLREQVSIICISDEDEVQEIYNRKCKQTSIEQQSRAGSSSSIGSNLFVRDMSSTTSPTNSYYSAVGGECSAEGTSQQQQQNTSSAKELYVEDGEEDEELINRQNGIYEVDKVLAVRHNAGREIEYFLKWKSYDYTVSTWEKSEFVQECKELIIEFTKRERLREMIAASMKAAERPLYGQGHTASAFFSLQRWEDEMNDVLIANGQAPLLVENWVDTYGRPKNFKFITANILTPGALAIMEHPKIVPCLCLQGCISSKECCPDVICYTSNNRIRKNFNFEQNWLVECSDECACGIDCQTRVVQRGRRIPIIIFRTFDRGWSVRTAAKIPKNTFVMEYVGEVVTMEESKSIKSATYQFDMDACGADKCAFVVDAMHNGNEARFVNHSCDPNMIVRGVFCDRMDNRYLRLAFFAIKDIERGEEITINYFSKMDNTAYAKKTKNRTQKSCFCKAKKCRGYII</sequence>
<dbReference type="GO" id="GO:0000775">
    <property type="term" value="C:chromosome, centromeric region"/>
    <property type="evidence" value="ECO:0007669"/>
    <property type="project" value="UniProtKB-SubCell"/>
</dbReference>
<keyword evidence="14" id="KW-1185">Reference proteome</keyword>
<dbReference type="SUPFAM" id="SSF54160">
    <property type="entry name" value="Chromo domain-like"/>
    <property type="match status" value="1"/>
</dbReference>
<dbReference type="PANTHER" id="PTHR46223">
    <property type="entry name" value="HISTONE-LYSINE N-METHYLTRANSFERASE SUV39H"/>
    <property type="match status" value="1"/>
</dbReference>
<dbReference type="Gene3D" id="2.170.270.10">
    <property type="entry name" value="SET domain"/>
    <property type="match status" value="1"/>
</dbReference>
<keyword evidence="6" id="KW-0479">Metal-binding</keyword>
<keyword evidence="7" id="KW-0862">Zinc</keyword>
<keyword evidence="8" id="KW-0137">Centromere</keyword>
<proteinExistence type="predicted"/>
<reference evidence="15" key="1">
    <citation type="submission" date="2022-11" db="UniProtKB">
        <authorList>
            <consortium name="WormBaseParasite"/>
        </authorList>
    </citation>
    <scope>IDENTIFICATION</scope>
</reference>
<accession>A0A915DU83</accession>
<organism evidence="14 15">
    <name type="scientific">Ditylenchus dipsaci</name>
    <dbReference type="NCBI Taxonomy" id="166011"/>
    <lineage>
        <taxon>Eukaryota</taxon>
        <taxon>Metazoa</taxon>
        <taxon>Ecdysozoa</taxon>
        <taxon>Nematoda</taxon>
        <taxon>Chromadorea</taxon>
        <taxon>Rhabditida</taxon>
        <taxon>Tylenchina</taxon>
        <taxon>Tylenchomorpha</taxon>
        <taxon>Sphaerularioidea</taxon>
        <taxon>Anguinidae</taxon>
        <taxon>Anguininae</taxon>
        <taxon>Ditylenchus</taxon>
    </lineage>
</organism>
<evidence type="ECO:0000256" key="7">
    <source>
        <dbReference type="ARBA" id="ARBA00022833"/>
    </source>
</evidence>
<dbReference type="PANTHER" id="PTHR46223:SF3">
    <property type="entry name" value="HISTONE-LYSINE N-METHYLTRANSFERASE SET-23"/>
    <property type="match status" value="1"/>
</dbReference>
<evidence type="ECO:0000256" key="4">
    <source>
        <dbReference type="ARBA" id="ARBA00022679"/>
    </source>
</evidence>
<dbReference type="SMART" id="SM00317">
    <property type="entry name" value="SET"/>
    <property type="match status" value="1"/>
</dbReference>
<evidence type="ECO:0000259" key="10">
    <source>
        <dbReference type="PROSITE" id="PS50013"/>
    </source>
</evidence>
<evidence type="ECO:0000256" key="5">
    <source>
        <dbReference type="ARBA" id="ARBA00022691"/>
    </source>
</evidence>
<evidence type="ECO:0000256" key="1">
    <source>
        <dbReference type="ARBA" id="ARBA00004584"/>
    </source>
</evidence>
<dbReference type="GO" id="GO:0042054">
    <property type="term" value="F:histone methyltransferase activity"/>
    <property type="evidence" value="ECO:0007669"/>
    <property type="project" value="InterPro"/>
</dbReference>
<dbReference type="Gene3D" id="2.40.50.40">
    <property type="match status" value="1"/>
</dbReference>
<evidence type="ECO:0000256" key="8">
    <source>
        <dbReference type="ARBA" id="ARBA00023328"/>
    </source>
</evidence>
<evidence type="ECO:0000256" key="3">
    <source>
        <dbReference type="ARBA" id="ARBA00022603"/>
    </source>
</evidence>
<keyword evidence="4" id="KW-0808">Transferase</keyword>
<dbReference type="Pfam" id="PF05033">
    <property type="entry name" value="Pre-SET"/>
    <property type="match status" value="1"/>
</dbReference>
<evidence type="ECO:0000259" key="11">
    <source>
        <dbReference type="PROSITE" id="PS50280"/>
    </source>
</evidence>
<dbReference type="InterPro" id="IPR003616">
    <property type="entry name" value="Post-SET_dom"/>
</dbReference>
<evidence type="ECO:0000313" key="15">
    <source>
        <dbReference type="WBParaSite" id="jg23554"/>
    </source>
</evidence>
<dbReference type="InterPro" id="IPR050973">
    <property type="entry name" value="H3K9_Histone-Lys_N-MTase"/>
</dbReference>
<evidence type="ECO:0000256" key="9">
    <source>
        <dbReference type="SAM" id="MobiDB-lite"/>
    </source>
</evidence>
<dbReference type="GO" id="GO:0005634">
    <property type="term" value="C:nucleus"/>
    <property type="evidence" value="ECO:0007669"/>
    <property type="project" value="InterPro"/>
</dbReference>
<feature type="compositionally biased region" description="Basic and acidic residues" evidence="9">
    <location>
        <begin position="767"/>
        <end position="785"/>
    </location>
</feature>
<feature type="domain" description="Pre-SET" evidence="12">
    <location>
        <begin position="1103"/>
        <end position="1162"/>
    </location>
</feature>
<dbReference type="SUPFAM" id="SSF82199">
    <property type="entry name" value="SET domain"/>
    <property type="match status" value="1"/>
</dbReference>
<dbReference type="PROSITE" id="PS50867">
    <property type="entry name" value="PRE_SET"/>
    <property type="match status" value="1"/>
</dbReference>
<name>A0A915DU83_9BILA</name>
<dbReference type="Proteomes" id="UP000887574">
    <property type="component" value="Unplaced"/>
</dbReference>
<dbReference type="WBParaSite" id="jg23554">
    <property type="protein sequence ID" value="jg23554"/>
    <property type="gene ID" value="jg23554"/>
</dbReference>
<keyword evidence="2" id="KW-0158">Chromosome</keyword>
<feature type="region of interest" description="Disordered" evidence="9">
    <location>
        <begin position="738"/>
        <end position="816"/>
    </location>
</feature>
<dbReference type="GO" id="GO:0008270">
    <property type="term" value="F:zinc ion binding"/>
    <property type="evidence" value="ECO:0007669"/>
    <property type="project" value="InterPro"/>
</dbReference>
<dbReference type="InterPro" id="IPR016197">
    <property type="entry name" value="Chromo-like_dom_sf"/>
</dbReference>
<feature type="domain" description="SET" evidence="11">
    <location>
        <begin position="1165"/>
        <end position="1284"/>
    </location>
</feature>
<feature type="region of interest" description="Disordered" evidence="9">
    <location>
        <begin position="552"/>
        <end position="610"/>
    </location>
</feature>
<dbReference type="InterPro" id="IPR046341">
    <property type="entry name" value="SET_dom_sf"/>
</dbReference>
<dbReference type="PROSITE" id="PS50013">
    <property type="entry name" value="CHROMO_2"/>
    <property type="match status" value="1"/>
</dbReference>
<feature type="domain" description="Chromo" evidence="10">
    <location>
        <begin position="965"/>
        <end position="1025"/>
    </location>
</feature>